<name>A0ABT5GKP9_9MICO</name>
<evidence type="ECO:0000313" key="1">
    <source>
        <dbReference type="EMBL" id="MDC5698794.1"/>
    </source>
</evidence>
<protein>
    <submittedName>
        <fullName evidence="1">Fe-S cluster assembly protein HesB</fullName>
    </submittedName>
</protein>
<gene>
    <name evidence="1" type="ORF">OO014_16190</name>
</gene>
<dbReference type="SUPFAM" id="SSF89360">
    <property type="entry name" value="HesB-like domain"/>
    <property type="match status" value="1"/>
</dbReference>
<proteinExistence type="predicted"/>
<sequence length="89" mass="8953">MLTVTENAQAVVQGLTQSSPEESAGLRIASDSGQFAVSVVSGPQPTDAVLVAGEANVYVAQEAVPALDDQILDAAETPNGVGFTLAPQA</sequence>
<reference evidence="1 2" key="1">
    <citation type="submission" date="2022-11" db="EMBL/GenBank/DDBJ databases">
        <title>Anaerobic phenanthrene biodegradation by a DNRA strain PheN6.</title>
        <authorList>
            <person name="Zhang Z."/>
        </authorList>
    </citation>
    <scope>NUCLEOTIDE SEQUENCE [LARGE SCALE GENOMIC DNA]</scope>
    <source>
        <strain evidence="1 2">PheN6</strain>
    </source>
</reference>
<keyword evidence="2" id="KW-1185">Reference proteome</keyword>
<dbReference type="Proteomes" id="UP001150259">
    <property type="component" value="Unassembled WGS sequence"/>
</dbReference>
<comment type="caution">
    <text evidence="1">The sequence shown here is derived from an EMBL/GenBank/DDBJ whole genome shotgun (WGS) entry which is preliminary data.</text>
</comment>
<accession>A0ABT5GKP9</accession>
<organism evidence="1 2">
    <name type="scientific">Intrasporangium calvum</name>
    <dbReference type="NCBI Taxonomy" id="53358"/>
    <lineage>
        <taxon>Bacteria</taxon>
        <taxon>Bacillati</taxon>
        <taxon>Actinomycetota</taxon>
        <taxon>Actinomycetes</taxon>
        <taxon>Micrococcales</taxon>
        <taxon>Intrasporangiaceae</taxon>
        <taxon>Intrasporangium</taxon>
    </lineage>
</organism>
<dbReference type="EMBL" id="JAPFQL010000084">
    <property type="protein sequence ID" value="MDC5698794.1"/>
    <property type="molecule type" value="Genomic_DNA"/>
</dbReference>
<dbReference type="RefSeq" id="WP_272463359.1">
    <property type="nucleotide sequence ID" value="NZ_JAPFQL010000084.1"/>
</dbReference>
<evidence type="ECO:0000313" key="2">
    <source>
        <dbReference type="Proteomes" id="UP001150259"/>
    </source>
</evidence>
<dbReference type="InterPro" id="IPR035903">
    <property type="entry name" value="HesB-like_dom_sf"/>
</dbReference>
<dbReference type="Gene3D" id="2.60.300.12">
    <property type="entry name" value="HesB-like domain"/>
    <property type="match status" value="1"/>
</dbReference>